<dbReference type="PANTHER" id="PTHR10472">
    <property type="entry name" value="D-TYROSYL-TRNA TYR DEACYLASE"/>
    <property type="match status" value="1"/>
</dbReference>
<comment type="catalytic activity">
    <reaction evidence="3">
        <text>glycyl-tRNA(Ala) + H2O = tRNA(Ala) + glycine + H(+)</text>
        <dbReference type="Rhea" id="RHEA:53744"/>
        <dbReference type="Rhea" id="RHEA-COMP:9657"/>
        <dbReference type="Rhea" id="RHEA-COMP:13640"/>
        <dbReference type="ChEBI" id="CHEBI:15377"/>
        <dbReference type="ChEBI" id="CHEBI:15378"/>
        <dbReference type="ChEBI" id="CHEBI:57305"/>
        <dbReference type="ChEBI" id="CHEBI:78442"/>
        <dbReference type="ChEBI" id="CHEBI:78522"/>
    </reaction>
</comment>
<evidence type="ECO:0000313" key="4">
    <source>
        <dbReference type="EMBL" id="MCQ9209027.1"/>
    </source>
</evidence>
<accession>A0ABT1WL02</accession>
<dbReference type="RefSeq" id="WP_256944143.1">
    <property type="nucleotide sequence ID" value="NZ_JANHNZ010000001.1"/>
</dbReference>
<protein>
    <recommendedName>
        <fullName evidence="3">D-aminoacyl-tRNA deacylase</fullName>
        <shortName evidence="3">DTD</shortName>
        <ecNumber evidence="3">3.1.1.96</ecNumber>
    </recommendedName>
    <alternativeName>
        <fullName evidence="3">Gly-tRNA(Ala) deacylase</fullName>
        <ecNumber evidence="3">3.1.1.-</ecNumber>
    </alternativeName>
</protein>
<comment type="similarity">
    <text evidence="1 3">Belongs to the DTD family.</text>
</comment>
<name>A0ABT1WL02_9LACT</name>
<dbReference type="Pfam" id="PF02580">
    <property type="entry name" value="Tyr_Deacylase"/>
    <property type="match status" value="1"/>
</dbReference>
<dbReference type="PANTHER" id="PTHR10472:SF5">
    <property type="entry name" value="D-AMINOACYL-TRNA DEACYLASE 1"/>
    <property type="match status" value="1"/>
</dbReference>
<evidence type="ECO:0000256" key="3">
    <source>
        <dbReference type="HAMAP-Rule" id="MF_00518"/>
    </source>
</evidence>
<dbReference type="HAMAP" id="MF_00518">
    <property type="entry name" value="Deacylase_Dtd"/>
    <property type="match status" value="1"/>
</dbReference>
<sequence length="148" mass="16296">MRVILQRVSQASVLVDEKIIGAIKKGYLLLVGVGKDDTEEDCDYLARKVSQMRLFEDDEGKTNLDLEAVNGSILSISQFTLLANTKKGNRPSFTNAASPELGEKLYEYFNESLVKKGHVVEKGEFGALMQVSLINDGPATIILDSKDK</sequence>
<dbReference type="EC" id="3.1.1.96" evidence="3"/>
<feature type="short sequence motif" description="Gly-cisPro motif, important for rejection of L-amino acids" evidence="3">
    <location>
        <begin position="137"/>
        <end position="138"/>
    </location>
</feature>
<dbReference type="CDD" id="cd00563">
    <property type="entry name" value="Dtyr_deacylase"/>
    <property type="match status" value="1"/>
</dbReference>
<comment type="caution">
    <text evidence="4">The sequence shown here is derived from an EMBL/GenBank/DDBJ whole genome shotgun (WGS) entry which is preliminary data.</text>
</comment>
<comment type="subunit">
    <text evidence="3">Homodimer.</text>
</comment>
<proteinExistence type="inferred from homology"/>
<comment type="function">
    <text evidence="3">An aminoacyl-tRNA editing enzyme that deacylates mischarged D-aminoacyl-tRNAs. Also deacylates mischarged glycyl-tRNA(Ala), protecting cells against glycine mischarging by AlaRS. Acts via tRNA-based rather than protein-based catalysis; rejects L-amino acids rather than detecting D-amino acids in the active site. By recycling D-aminoacyl-tRNA to D-amino acids and free tRNA molecules, this enzyme counteracts the toxicity associated with the formation of D-aminoacyl-tRNA entities in vivo and helps enforce protein L-homochirality.</text>
</comment>
<keyword evidence="3" id="KW-0694">RNA-binding</keyword>
<dbReference type="EMBL" id="JANHNZ010000001">
    <property type="protein sequence ID" value="MCQ9209027.1"/>
    <property type="molecule type" value="Genomic_DNA"/>
</dbReference>
<keyword evidence="5" id="KW-1185">Reference proteome</keyword>
<evidence type="ECO:0000313" key="5">
    <source>
        <dbReference type="Proteomes" id="UP001059480"/>
    </source>
</evidence>
<reference evidence="4" key="2">
    <citation type="journal article" date="2023" name="Curr. Microbiol.">
        <title>Granulicatella seriolae sp. nov., a Novel Facultative Anaerobe Isolated from Yellowtail Marine Fish.</title>
        <authorList>
            <person name="Lee M."/>
            <person name="Choi Y.J."/>
            <person name="Farooq A."/>
            <person name="Jeong J.B."/>
            <person name="Jung M.Y."/>
        </authorList>
    </citation>
    <scope>NUCLEOTIDE SEQUENCE</scope>
    <source>
        <strain evidence="4">S8</strain>
    </source>
</reference>
<comment type="domain">
    <text evidence="3">A Gly-cisPro motif from one monomer fits into the active site of the other monomer to allow specific chiral rejection of L-amino acids.</text>
</comment>
<keyword evidence="3 4" id="KW-0378">Hydrolase</keyword>
<comment type="subcellular location">
    <subcellularLocation>
        <location evidence="3">Cytoplasm</location>
    </subcellularLocation>
</comment>
<dbReference type="InterPro" id="IPR003732">
    <property type="entry name" value="Daa-tRNA_deacyls_DTD"/>
</dbReference>
<comment type="catalytic activity">
    <reaction evidence="3">
        <text>a D-aminoacyl-tRNA + H2O = a tRNA + a D-alpha-amino acid + H(+)</text>
        <dbReference type="Rhea" id="RHEA:13953"/>
        <dbReference type="Rhea" id="RHEA-COMP:10123"/>
        <dbReference type="Rhea" id="RHEA-COMP:10124"/>
        <dbReference type="ChEBI" id="CHEBI:15377"/>
        <dbReference type="ChEBI" id="CHEBI:15378"/>
        <dbReference type="ChEBI" id="CHEBI:59871"/>
        <dbReference type="ChEBI" id="CHEBI:78442"/>
        <dbReference type="ChEBI" id="CHEBI:79333"/>
        <dbReference type="EC" id="3.1.1.96"/>
    </reaction>
</comment>
<reference evidence="4" key="3">
    <citation type="journal article" date="2023" name="Microbiol. Resour. Announc.">
        <title>Draft Genome Sequence of Granulicatella sp. Strain S8, Isolated from a Marine Fish, Seriola quinqueradiata.</title>
        <authorList>
            <person name="Lee M."/>
            <person name="Farooq A."/>
            <person name="Jeong J.B."/>
            <person name="Jung M.Y."/>
        </authorList>
    </citation>
    <scope>NUCLEOTIDE SEQUENCE</scope>
    <source>
        <strain evidence="4">S8</strain>
    </source>
</reference>
<evidence type="ECO:0000256" key="2">
    <source>
        <dbReference type="ARBA" id="ARBA00022555"/>
    </source>
</evidence>
<dbReference type="Proteomes" id="UP001059480">
    <property type="component" value="Unassembled WGS sequence"/>
</dbReference>
<keyword evidence="3" id="KW-0963">Cytoplasm</keyword>
<reference evidence="4" key="1">
    <citation type="submission" date="2022-07" db="EMBL/GenBank/DDBJ databases">
        <authorList>
            <person name="Jung M.-Y."/>
            <person name="Lee M."/>
        </authorList>
    </citation>
    <scope>NUCLEOTIDE SEQUENCE</scope>
    <source>
        <strain evidence="4">S8</strain>
    </source>
</reference>
<dbReference type="EC" id="3.1.1.-" evidence="3"/>
<keyword evidence="2 3" id="KW-0820">tRNA-binding</keyword>
<gene>
    <name evidence="3 4" type="primary">dtd</name>
    <name evidence="4" type="ORF">NPA36_00400</name>
</gene>
<dbReference type="GO" id="GO:0051499">
    <property type="term" value="F:D-aminoacyl-tRNA deacylase activity"/>
    <property type="evidence" value="ECO:0007669"/>
    <property type="project" value="UniProtKB-EC"/>
</dbReference>
<dbReference type="Gene3D" id="3.50.80.10">
    <property type="entry name" value="D-tyrosyl-tRNA(Tyr) deacylase"/>
    <property type="match status" value="1"/>
</dbReference>
<evidence type="ECO:0000256" key="1">
    <source>
        <dbReference type="ARBA" id="ARBA00009673"/>
    </source>
</evidence>
<organism evidence="4 5">
    <name type="scientific">Granulicatella seriolae</name>
    <dbReference type="NCBI Taxonomy" id="2967226"/>
    <lineage>
        <taxon>Bacteria</taxon>
        <taxon>Bacillati</taxon>
        <taxon>Bacillota</taxon>
        <taxon>Bacilli</taxon>
        <taxon>Lactobacillales</taxon>
        <taxon>Carnobacteriaceae</taxon>
        <taxon>Granulicatella</taxon>
    </lineage>
</organism>
<dbReference type="InterPro" id="IPR023509">
    <property type="entry name" value="DTD-like_sf"/>
</dbReference>
<dbReference type="NCBIfam" id="TIGR00256">
    <property type="entry name" value="D-aminoacyl-tRNA deacylase"/>
    <property type="match status" value="1"/>
</dbReference>
<dbReference type="SUPFAM" id="SSF69500">
    <property type="entry name" value="DTD-like"/>
    <property type="match status" value="1"/>
</dbReference>